<evidence type="ECO:0000256" key="1">
    <source>
        <dbReference type="ARBA" id="ARBA00001971"/>
    </source>
</evidence>
<dbReference type="PRINTS" id="PR00385">
    <property type="entry name" value="P450"/>
</dbReference>
<comment type="caution">
    <text evidence="13">The sequence shown here is derived from an EMBL/GenBank/DDBJ whole genome shotgun (WGS) entry which is preliminary data.</text>
</comment>
<keyword evidence="8" id="KW-0492">Microsome</keyword>
<evidence type="ECO:0000256" key="12">
    <source>
        <dbReference type="ARBA" id="ARBA00023136"/>
    </source>
</evidence>
<keyword evidence="14" id="KW-1185">Reference proteome</keyword>
<protein>
    <recommendedName>
        <fullName evidence="15">Cytochrome P450</fullName>
    </recommendedName>
</protein>
<comment type="subcellular location">
    <subcellularLocation>
        <location evidence="3">Endoplasmic reticulum membrane</location>
        <topology evidence="3">Peripheral membrane protein</topology>
    </subcellularLocation>
    <subcellularLocation>
        <location evidence="2">Microsome membrane</location>
        <topology evidence="2">Peripheral membrane protein</topology>
    </subcellularLocation>
</comment>
<evidence type="ECO:0008006" key="15">
    <source>
        <dbReference type="Google" id="ProtNLM"/>
    </source>
</evidence>
<dbReference type="Pfam" id="PF00067">
    <property type="entry name" value="p450"/>
    <property type="match status" value="2"/>
</dbReference>
<keyword evidence="9" id="KW-0560">Oxidoreductase</keyword>
<organism evidence="13 14">
    <name type="scientific">Periplaneta americana</name>
    <name type="common">American cockroach</name>
    <name type="synonym">Blatta americana</name>
    <dbReference type="NCBI Taxonomy" id="6978"/>
    <lineage>
        <taxon>Eukaryota</taxon>
        <taxon>Metazoa</taxon>
        <taxon>Ecdysozoa</taxon>
        <taxon>Arthropoda</taxon>
        <taxon>Hexapoda</taxon>
        <taxon>Insecta</taxon>
        <taxon>Pterygota</taxon>
        <taxon>Neoptera</taxon>
        <taxon>Polyneoptera</taxon>
        <taxon>Dictyoptera</taxon>
        <taxon>Blattodea</taxon>
        <taxon>Blattoidea</taxon>
        <taxon>Blattidae</taxon>
        <taxon>Blattinae</taxon>
        <taxon>Periplaneta</taxon>
    </lineage>
</organism>
<dbReference type="PROSITE" id="PS00086">
    <property type="entry name" value="CYTOCHROME_P450"/>
    <property type="match status" value="2"/>
</dbReference>
<proteinExistence type="inferred from homology"/>
<evidence type="ECO:0000256" key="11">
    <source>
        <dbReference type="ARBA" id="ARBA00023033"/>
    </source>
</evidence>
<accession>A0ABQ8S668</accession>
<dbReference type="InterPro" id="IPR001128">
    <property type="entry name" value="Cyt_P450"/>
</dbReference>
<dbReference type="InterPro" id="IPR050476">
    <property type="entry name" value="Insect_CytP450_Detox"/>
</dbReference>
<evidence type="ECO:0000313" key="13">
    <source>
        <dbReference type="EMBL" id="KAJ4429423.1"/>
    </source>
</evidence>
<keyword evidence="12" id="KW-0472">Membrane</keyword>
<evidence type="ECO:0000313" key="14">
    <source>
        <dbReference type="Proteomes" id="UP001148838"/>
    </source>
</evidence>
<keyword evidence="11" id="KW-0503">Monooxygenase</keyword>
<comment type="similarity">
    <text evidence="4">Belongs to the cytochrome P450 family.</text>
</comment>
<gene>
    <name evidence="13" type="ORF">ANN_21592</name>
</gene>
<evidence type="ECO:0000256" key="10">
    <source>
        <dbReference type="ARBA" id="ARBA00023004"/>
    </source>
</evidence>
<sequence length="967" mass="110861">MVRNFNFWKKLGIPYLKPIPFVGNLKDAALQKTNIGLFLKKVYDENQDKPYIGIFCFDQPCLVVVDLELVKNILIKDSHYFIDRALTADEKVDPLMGKGIPLLKGQRWRHVRTKLEPSFSAGKTKKMFEQVEACATQLNRMLEERTADGSSVLVKDATTRYTIDVIASCALGIDGNSLENPDSEYKKYIEGIMDFSIRKGLAGLTMFVCPTLQSFFKLRFLDEDTTEFLRRLVWTTVEYRQKHGSGRNDFLDRLIELMNQEKMDASNGTKITMDSDDYVSQAFVFLFAGFETSSTTLCFSLYELALHPDIQRRVREEIARVLAPHQNKLTYDNLQELHYLDMVVAETQRKYPPVPFLDRRCKRDYEIPDPHGSGITILPAGTAVYISNFGIQNNPKYFPNPENFDPERFSLENKRNRSNLLHMPFGEGPRKCIGKQFGLMEVKTGLVHILSKYEVAPCKETPIPLTLDPKVFTLMPKDKIPLNFNFWKKLGIPYLKPIPFVGNLKDTVLQKTNLGLFLKKVYDENQDKPYVGIFCFDQPCLVVVDLELVKNILIKDSHNFIDRAITADEKVDPLIAKSIVLLKGQRWRHVRTKLEPSFSAGKTKKMFEQVEACATQLTRMLEETTVDGSPVLLRDATMRYTMDVIASCALGIDGNSLENPDSEYKKYLAGIMDFSIRKGLASLTMFVCPALQSFFKLRFVDEDTTEFLRRLVWTTVEYRQKHGSERNDFLDRLIELMNQEKMDASNGTKTTMDSDDYVAQVFAFLFAGFETSSSIMCFSLYELALHPDIQQRVREEIARVLAPHQNKLTYDNLQELHYLDMVVAETQRKYPILPFLDRRCERDYEIPDPHGSGTVILPAGTAVYIPTIGIQNNPKYFPNPENFDPERFSEENKRIRSNMLHIPFGEGPRICIGKQFGLMQVKTGLVHILSKYEVAPCKDTPIPLILDSRAFSLAAKEKIPMTFIRHT</sequence>
<evidence type="ECO:0000256" key="8">
    <source>
        <dbReference type="ARBA" id="ARBA00022848"/>
    </source>
</evidence>
<dbReference type="PRINTS" id="PR00463">
    <property type="entry name" value="EP450I"/>
</dbReference>
<keyword evidence="6" id="KW-0479">Metal-binding</keyword>
<keyword evidence="5" id="KW-0349">Heme</keyword>
<dbReference type="Proteomes" id="UP001148838">
    <property type="component" value="Unassembled WGS sequence"/>
</dbReference>
<dbReference type="PANTHER" id="PTHR24292">
    <property type="entry name" value="CYTOCHROME P450"/>
    <property type="match status" value="1"/>
</dbReference>
<dbReference type="PANTHER" id="PTHR24292:SF45">
    <property type="entry name" value="CYTOCHROME P450 6G1-RELATED"/>
    <property type="match status" value="1"/>
</dbReference>
<keyword evidence="7" id="KW-0256">Endoplasmic reticulum</keyword>
<dbReference type="InterPro" id="IPR017972">
    <property type="entry name" value="Cyt_P450_CS"/>
</dbReference>
<dbReference type="Gene3D" id="1.10.630.10">
    <property type="entry name" value="Cytochrome P450"/>
    <property type="match status" value="2"/>
</dbReference>
<evidence type="ECO:0000256" key="2">
    <source>
        <dbReference type="ARBA" id="ARBA00004174"/>
    </source>
</evidence>
<evidence type="ECO:0000256" key="3">
    <source>
        <dbReference type="ARBA" id="ARBA00004406"/>
    </source>
</evidence>
<evidence type="ECO:0000256" key="9">
    <source>
        <dbReference type="ARBA" id="ARBA00023002"/>
    </source>
</evidence>
<dbReference type="CDD" id="cd11056">
    <property type="entry name" value="CYP6-like"/>
    <property type="match status" value="2"/>
</dbReference>
<reference evidence="13 14" key="1">
    <citation type="journal article" date="2022" name="Allergy">
        <title>Genome assembly and annotation of Periplaneta americana reveal a comprehensive cockroach allergen profile.</title>
        <authorList>
            <person name="Wang L."/>
            <person name="Xiong Q."/>
            <person name="Saelim N."/>
            <person name="Wang L."/>
            <person name="Nong W."/>
            <person name="Wan A.T."/>
            <person name="Shi M."/>
            <person name="Liu X."/>
            <person name="Cao Q."/>
            <person name="Hui J.H.L."/>
            <person name="Sookrung N."/>
            <person name="Leung T.F."/>
            <person name="Tungtrongchitr A."/>
            <person name="Tsui S.K.W."/>
        </authorList>
    </citation>
    <scope>NUCLEOTIDE SEQUENCE [LARGE SCALE GENOMIC DNA]</scope>
    <source>
        <strain evidence="13">PWHHKU_190912</strain>
    </source>
</reference>
<dbReference type="EMBL" id="JAJSOF020000033">
    <property type="protein sequence ID" value="KAJ4429423.1"/>
    <property type="molecule type" value="Genomic_DNA"/>
</dbReference>
<evidence type="ECO:0000256" key="6">
    <source>
        <dbReference type="ARBA" id="ARBA00022723"/>
    </source>
</evidence>
<name>A0ABQ8S668_PERAM</name>
<evidence type="ECO:0000256" key="5">
    <source>
        <dbReference type="ARBA" id="ARBA00022617"/>
    </source>
</evidence>
<keyword evidence="10" id="KW-0408">Iron</keyword>
<dbReference type="InterPro" id="IPR036396">
    <property type="entry name" value="Cyt_P450_sf"/>
</dbReference>
<evidence type="ECO:0000256" key="4">
    <source>
        <dbReference type="ARBA" id="ARBA00010617"/>
    </source>
</evidence>
<dbReference type="InterPro" id="IPR002401">
    <property type="entry name" value="Cyt_P450_E_grp-I"/>
</dbReference>
<evidence type="ECO:0000256" key="7">
    <source>
        <dbReference type="ARBA" id="ARBA00022824"/>
    </source>
</evidence>
<comment type="cofactor">
    <cofactor evidence="1">
        <name>heme</name>
        <dbReference type="ChEBI" id="CHEBI:30413"/>
    </cofactor>
</comment>
<dbReference type="SUPFAM" id="SSF48264">
    <property type="entry name" value="Cytochrome P450"/>
    <property type="match status" value="2"/>
</dbReference>